<proteinExistence type="predicted"/>
<feature type="compositionally biased region" description="Basic and acidic residues" evidence="1">
    <location>
        <begin position="118"/>
        <end position="134"/>
    </location>
</feature>
<keyword evidence="3" id="KW-1185">Reference proteome</keyword>
<sequence length="193" mass="20924">MAAFDVHHAAEDLARMAADFERRAERFQELESRMRALTVTEAGKDDRVRVTVDSSGAPTAIDLSPGSRGMDPAVLSAEIMACLRRAQSALRIQVGELVRNTVGDDEAGAAITAQYAERFPDPEPRTSAPFEDRAASSSGYSPSMTSSPFPAQPGAASAEPTASPRSRKPNRDQIVVPDEPDPETEYYNRSWLV</sequence>
<protein>
    <submittedName>
        <fullName evidence="2">DNA-binding protein</fullName>
    </submittedName>
</protein>
<dbReference type="InterPro" id="IPR036894">
    <property type="entry name" value="YbaB-like_sf"/>
</dbReference>
<dbReference type="RefSeq" id="WP_281874665.1">
    <property type="nucleotide sequence ID" value="NZ_AP026978.1"/>
</dbReference>
<reference evidence="2 3" key="1">
    <citation type="submission" date="2022-11" db="EMBL/GenBank/DDBJ databases">
        <title>Genome Sequencing of Nocardia sp. ON39_IFM12276 and assembly.</title>
        <authorList>
            <person name="Shimojima M."/>
            <person name="Toyokawa M."/>
            <person name="Uesaka K."/>
        </authorList>
    </citation>
    <scope>NUCLEOTIDE SEQUENCE [LARGE SCALE GENOMIC DNA]</scope>
    <source>
        <strain evidence="2 3">IFM 12276</strain>
    </source>
</reference>
<feature type="compositionally biased region" description="Low complexity" evidence="1">
    <location>
        <begin position="136"/>
        <end position="147"/>
    </location>
</feature>
<dbReference type="GO" id="GO:0003677">
    <property type="term" value="F:DNA binding"/>
    <property type="evidence" value="ECO:0007669"/>
    <property type="project" value="UniProtKB-KW"/>
</dbReference>
<accession>A0ABN6U9S6</accession>
<gene>
    <name evidence="2" type="ORF">IFM12276_45480</name>
</gene>
<dbReference type="Pfam" id="PF02575">
    <property type="entry name" value="YbaB_DNA_bd"/>
    <property type="match status" value="1"/>
</dbReference>
<dbReference type="Proteomes" id="UP001317870">
    <property type="component" value="Chromosome"/>
</dbReference>
<feature type="region of interest" description="Disordered" evidence="1">
    <location>
        <begin position="114"/>
        <end position="193"/>
    </location>
</feature>
<evidence type="ECO:0000313" key="3">
    <source>
        <dbReference type="Proteomes" id="UP001317870"/>
    </source>
</evidence>
<organism evidence="2 3">
    <name type="scientific">Nocardia sputorum</name>
    <dbReference type="NCBI Taxonomy" id="2984338"/>
    <lineage>
        <taxon>Bacteria</taxon>
        <taxon>Bacillati</taxon>
        <taxon>Actinomycetota</taxon>
        <taxon>Actinomycetes</taxon>
        <taxon>Mycobacteriales</taxon>
        <taxon>Nocardiaceae</taxon>
        <taxon>Nocardia</taxon>
    </lineage>
</organism>
<evidence type="ECO:0000256" key="1">
    <source>
        <dbReference type="SAM" id="MobiDB-lite"/>
    </source>
</evidence>
<dbReference type="Gene3D" id="3.30.1310.10">
    <property type="entry name" value="Nucleoid-associated protein YbaB-like domain"/>
    <property type="match status" value="1"/>
</dbReference>
<dbReference type="InterPro" id="IPR004401">
    <property type="entry name" value="YbaB/EbfC"/>
</dbReference>
<keyword evidence="2" id="KW-0238">DNA-binding</keyword>
<dbReference type="EMBL" id="AP026978">
    <property type="protein sequence ID" value="BDU01520.1"/>
    <property type="molecule type" value="Genomic_DNA"/>
</dbReference>
<name>A0ABN6U9S6_9NOCA</name>
<evidence type="ECO:0000313" key="2">
    <source>
        <dbReference type="EMBL" id="BDU01520.1"/>
    </source>
</evidence>
<dbReference type="SUPFAM" id="SSF82607">
    <property type="entry name" value="YbaB-like"/>
    <property type="match status" value="1"/>
</dbReference>